<reference evidence="2" key="1">
    <citation type="submission" date="2014-11" db="EMBL/GenBank/DDBJ databases">
        <authorList>
            <person name="Amaro Gonzalez C."/>
        </authorList>
    </citation>
    <scope>NUCLEOTIDE SEQUENCE</scope>
</reference>
<reference evidence="2" key="2">
    <citation type="journal article" date="2015" name="Fish Shellfish Immunol.">
        <title>Early steps in the European eel (Anguilla anguilla)-Vibrio vulnificus interaction in the gills: Role of the RtxA13 toxin.</title>
        <authorList>
            <person name="Callol A."/>
            <person name="Pajuelo D."/>
            <person name="Ebbesson L."/>
            <person name="Teles M."/>
            <person name="MacKenzie S."/>
            <person name="Amaro C."/>
        </authorList>
    </citation>
    <scope>NUCLEOTIDE SEQUENCE</scope>
</reference>
<evidence type="ECO:0000256" key="1">
    <source>
        <dbReference type="SAM" id="MobiDB-lite"/>
    </source>
</evidence>
<feature type="compositionally biased region" description="Basic and acidic residues" evidence="1">
    <location>
        <begin position="33"/>
        <end position="42"/>
    </location>
</feature>
<protein>
    <submittedName>
        <fullName evidence="2">Uncharacterized protein</fullName>
    </submittedName>
</protein>
<sequence>MDIREKKLISETLFFLSSRAPPSYLLPHSLRNTETEEGRDASEINFQNVASQSI</sequence>
<evidence type="ECO:0000313" key="2">
    <source>
        <dbReference type="EMBL" id="JAH48143.1"/>
    </source>
</evidence>
<name>A0A0E9T630_ANGAN</name>
<accession>A0A0E9T630</accession>
<feature type="compositionally biased region" description="Polar residues" evidence="1">
    <location>
        <begin position="44"/>
        <end position="54"/>
    </location>
</feature>
<proteinExistence type="predicted"/>
<dbReference type="AlphaFoldDB" id="A0A0E9T630"/>
<dbReference type="EMBL" id="GBXM01060434">
    <property type="protein sequence ID" value="JAH48143.1"/>
    <property type="molecule type" value="Transcribed_RNA"/>
</dbReference>
<feature type="region of interest" description="Disordered" evidence="1">
    <location>
        <begin position="33"/>
        <end position="54"/>
    </location>
</feature>
<organism evidence="2">
    <name type="scientific">Anguilla anguilla</name>
    <name type="common">European freshwater eel</name>
    <name type="synonym">Muraena anguilla</name>
    <dbReference type="NCBI Taxonomy" id="7936"/>
    <lineage>
        <taxon>Eukaryota</taxon>
        <taxon>Metazoa</taxon>
        <taxon>Chordata</taxon>
        <taxon>Craniata</taxon>
        <taxon>Vertebrata</taxon>
        <taxon>Euteleostomi</taxon>
        <taxon>Actinopterygii</taxon>
        <taxon>Neopterygii</taxon>
        <taxon>Teleostei</taxon>
        <taxon>Anguilliformes</taxon>
        <taxon>Anguillidae</taxon>
        <taxon>Anguilla</taxon>
    </lineage>
</organism>